<dbReference type="SUPFAM" id="SSF48452">
    <property type="entry name" value="TPR-like"/>
    <property type="match status" value="1"/>
</dbReference>
<evidence type="ECO:0000313" key="6">
    <source>
        <dbReference type="EMBL" id="BBD07603.1"/>
    </source>
</evidence>
<sequence length="454" mass="50131">MASIKNIHVLIVEQNESVQKAIATALGKIGFTNVSATGDLLGAWKSIARQKVGLLICEAVVGDKFGIHLLKKIRSTQGVAKLPVLIMSSKKDPKIVAAHMKAGASEFLIKPFDAATLLTKLKNALSKPPTPPASSNEKKLLEQGYHCLDNYDADRALALFTQAARANPKCAEAYKGLAHACKIKKDMDQFSIFMNTAAKVFVANGDHAAAEKIFNELRMYDASAPNPFSAAASALRDKGDMKSAIALFRKAIGVEPDNAQNFFALSECLMKTGQLDDAKQRVTEALTIQDDFPDARKLYKGLTGEKWTSSDQSDAAAKKKQKEKEDEDKRGTVRFWVPDLLIEVVGHKDHFALTELSLNSLGLNPMDDTSFEIGQKAKIHILRLGEVGTKPEIKNLKGKVMRVEEETVGLELHDLTSEQESELLQIIEAAQERQKQKFKEENKEIKFEIDMMFM</sequence>
<evidence type="ECO:0000313" key="7">
    <source>
        <dbReference type="Proteomes" id="UP000269883"/>
    </source>
</evidence>
<evidence type="ECO:0000256" key="1">
    <source>
        <dbReference type="ARBA" id="ARBA00022553"/>
    </source>
</evidence>
<dbReference type="RefSeq" id="WP_126377001.1">
    <property type="nucleotide sequence ID" value="NZ_AP017378.1"/>
</dbReference>
<dbReference type="PANTHER" id="PTHR44591">
    <property type="entry name" value="STRESS RESPONSE REGULATOR PROTEIN 1"/>
    <property type="match status" value="1"/>
</dbReference>
<dbReference type="InterPro" id="IPR011006">
    <property type="entry name" value="CheY-like_superfamily"/>
</dbReference>
<feature type="repeat" description="TPR" evidence="3">
    <location>
        <begin position="225"/>
        <end position="258"/>
    </location>
</feature>
<name>A0A2Z6AWN5_9BACT</name>
<evidence type="ECO:0000256" key="2">
    <source>
        <dbReference type="PROSITE-ProRule" id="PRU00169"/>
    </source>
</evidence>
<organism evidence="6 7">
    <name type="scientific">Desulfovibrio ferrophilus</name>
    <dbReference type="NCBI Taxonomy" id="241368"/>
    <lineage>
        <taxon>Bacteria</taxon>
        <taxon>Pseudomonadati</taxon>
        <taxon>Thermodesulfobacteriota</taxon>
        <taxon>Desulfovibrionia</taxon>
        <taxon>Desulfovibrionales</taxon>
        <taxon>Desulfovibrionaceae</taxon>
        <taxon>Desulfovibrio</taxon>
    </lineage>
</organism>
<dbReference type="Proteomes" id="UP000269883">
    <property type="component" value="Chromosome"/>
</dbReference>
<dbReference type="EMBL" id="AP017378">
    <property type="protein sequence ID" value="BBD07603.1"/>
    <property type="molecule type" value="Genomic_DNA"/>
</dbReference>
<dbReference type="InterPro" id="IPR019734">
    <property type="entry name" value="TPR_rpt"/>
</dbReference>
<dbReference type="PROSITE" id="PS50005">
    <property type="entry name" value="TPR"/>
    <property type="match status" value="1"/>
</dbReference>
<accession>A0A2Z6AWN5</accession>
<dbReference type="PROSITE" id="PS50110">
    <property type="entry name" value="RESPONSE_REGULATORY"/>
    <property type="match status" value="1"/>
</dbReference>
<dbReference type="Pfam" id="PF14559">
    <property type="entry name" value="TPR_19"/>
    <property type="match status" value="1"/>
</dbReference>
<dbReference type="InterPro" id="IPR011990">
    <property type="entry name" value="TPR-like_helical_dom_sf"/>
</dbReference>
<dbReference type="AlphaFoldDB" id="A0A2Z6AWN5"/>
<dbReference type="Gene3D" id="1.25.40.10">
    <property type="entry name" value="Tetratricopeptide repeat domain"/>
    <property type="match status" value="1"/>
</dbReference>
<dbReference type="SMART" id="SM00028">
    <property type="entry name" value="TPR"/>
    <property type="match status" value="3"/>
</dbReference>
<protein>
    <submittedName>
        <fullName evidence="6">Putative response regulator receiver protein</fullName>
    </submittedName>
</protein>
<feature type="domain" description="Response regulatory" evidence="5">
    <location>
        <begin position="8"/>
        <end position="125"/>
    </location>
</feature>
<dbReference type="Pfam" id="PF13432">
    <property type="entry name" value="TPR_16"/>
    <property type="match status" value="1"/>
</dbReference>
<evidence type="ECO:0000256" key="3">
    <source>
        <dbReference type="PROSITE-ProRule" id="PRU00339"/>
    </source>
</evidence>
<proteinExistence type="predicted"/>
<dbReference type="Pfam" id="PF00072">
    <property type="entry name" value="Response_reg"/>
    <property type="match status" value="1"/>
</dbReference>
<dbReference type="Gene3D" id="3.40.50.2300">
    <property type="match status" value="1"/>
</dbReference>
<reference evidence="6 7" key="1">
    <citation type="journal article" date="2018" name="Sci. Adv.">
        <title>Multi-heme cytochromes provide a pathway for survival in energy-limited environments.</title>
        <authorList>
            <person name="Deng X."/>
            <person name="Dohmae N."/>
            <person name="Nealson K.H."/>
            <person name="Hashimoto K."/>
            <person name="Okamoto A."/>
        </authorList>
    </citation>
    <scope>NUCLEOTIDE SEQUENCE [LARGE SCALE GENOMIC DNA]</scope>
    <source>
        <strain evidence="6 7">IS5</strain>
    </source>
</reference>
<evidence type="ECO:0000256" key="4">
    <source>
        <dbReference type="SAM" id="MobiDB-lite"/>
    </source>
</evidence>
<dbReference type="InterPro" id="IPR001789">
    <property type="entry name" value="Sig_transdc_resp-reg_receiver"/>
</dbReference>
<dbReference type="GO" id="GO:0000160">
    <property type="term" value="P:phosphorelay signal transduction system"/>
    <property type="evidence" value="ECO:0007669"/>
    <property type="project" value="InterPro"/>
</dbReference>
<dbReference type="OrthoDB" id="7298659at2"/>
<keyword evidence="7" id="KW-1185">Reference proteome</keyword>
<dbReference type="InterPro" id="IPR050595">
    <property type="entry name" value="Bact_response_regulator"/>
</dbReference>
<keyword evidence="3" id="KW-0802">TPR repeat</keyword>
<dbReference type="KEGG" id="dfl:DFE_0877"/>
<gene>
    <name evidence="6" type="ORF">DFE_0877</name>
</gene>
<dbReference type="SMART" id="SM00448">
    <property type="entry name" value="REC"/>
    <property type="match status" value="1"/>
</dbReference>
<dbReference type="PANTHER" id="PTHR44591:SF3">
    <property type="entry name" value="RESPONSE REGULATORY DOMAIN-CONTAINING PROTEIN"/>
    <property type="match status" value="1"/>
</dbReference>
<feature type="region of interest" description="Disordered" evidence="4">
    <location>
        <begin position="307"/>
        <end position="328"/>
    </location>
</feature>
<comment type="caution">
    <text evidence="2">Lacks conserved residue(s) required for the propagation of feature annotation.</text>
</comment>
<keyword evidence="1" id="KW-0597">Phosphoprotein</keyword>
<evidence type="ECO:0000259" key="5">
    <source>
        <dbReference type="PROSITE" id="PS50110"/>
    </source>
</evidence>
<dbReference type="SUPFAM" id="SSF52172">
    <property type="entry name" value="CheY-like"/>
    <property type="match status" value="1"/>
</dbReference>